<dbReference type="InterPro" id="IPR036770">
    <property type="entry name" value="Ankyrin_rpt-contain_sf"/>
</dbReference>
<dbReference type="Pfam" id="PF12796">
    <property type="entry name" value="Ank_2"/>
    <property type="match status" value="2"/>
</dbReference>
<dbReference type="PANTHER" id="PTHR24198:SF165">
    <property type="entry name" value="ANKYRIN REPEAT-CONTAINING PROTEIN-RELATED"/>
    <property type="match status" value="1"/>
</dbReference>
<feature type="repeat" description="ANK" evidence="3">
    <location>
        <begin position="940"/>
        <end position="984"/>
    </location>
</feature>
<keyword evidence="6" id="KW-1185">Reference proteome</keyword>
<feature type="region of interest" description="Disordered" evidence="4">
    <location>
        <begin position="450"/>
        <end position="493"/>
    </location>
</feature>
<dbReference type="Gene3D" id="1.25.40.20">
    <property type="entry name" value="Ankyrin repeat-containing domain"/>
    <property type="match status" value="1"/>
</dbReference>
<dbReference type="PROSITE" id="PS50297">
    <property type="entry name" value="ANK_REP_REGION"/>
    <property type="match status" value="1"/>
</dbReference>
<feature type="repeat" description="ANK" evidence="3">
    <location>
        <begin position="862"/>
        <end position="894"/>
    </location>
</feature>
<dbReference type="STRING" id="400727.A0A2T7P1E9"/>
<organism evidence="5 6">
    <name type="scientific">Pomacea canaliculata</name>
    <name type="common">Golden apple snail</name>
    <dbReference type="NCBI Taxonomy" id="400727"/>
    <lineage>
        <taxon>Eukaryota</taxon>
        <taxon>Metazoa</taxon>
        <taxon>Spiralia</taxon>
        <taxon>Lophotrochozoa</taxon>
        <taxon>Mollusca</taxon>
        <taxon>Gastropoda</taxon>
        <taxon>Caenogastropoda</taxon>
        <taxon>Architaenioglossa</taxon>
        <taxon>Ampullarioidea</taxon>
        <taxon>Ampullariidae</taxon>
        <taxon>Pomacea</taxon>
    </lineage>
</organism>
<feature type="region of interest" description="Disordered" evidence="4">
    <location>
        <begin position="285"/>
        <end position="304"/>
    </location>
</feature>
<evidence type="ECO:0000256" key="3">
    <source>
        <dbReference type="PROSITE-ProRule" id="PRU00023"/>
    </source>
</evidence>
<evidence type="ECO:0000256" key="1">
    <source>
        <dbReference type="ARBA" id="ARBA00022737"/>
    </source>
</evidence>
<feature type="compositionally biased region" description="Polar residues" evidence="4">
    <location>
        <begin position="285"/>
        <end position="296"/>
    </location>
</feature>
<name>A0A2T7P1E9_POMCA</name>
<dbReference type="EMBL" id="PZQS01000007">
    <property type="protein sequence ID" value="PVD27245.1"/>
    <property type="molecule type" value="Genomic_DNA"/>
</dbReference>
<evidence type="ECO:0000256" key="2">
    <source>
        <dbReference type="ARBA" id="ARBA00023043"/>
    </source>
</evidence>
<proteinExistence type="predicted"/>
<evidence type="ECO:0000313" key="6">
    <source>
        <dbReference type="Proteomes" id="UP000245119"/>
    </source>
</evidence>
<gene>
    <name evidence="5" type="ORF">C0Q70_12400</name>
</gene>
<evidence type="ECO:0000313" key="5">
    <source>
        <dbReference type="EMBL" id="PVD27245.1"/>
    </source>
</evidence>
<reference evidence="5 6" key="1">
    <citation type="submission" date="2018-04" db="EMBL/GenBank/DDBJ databases">
        <title>The genome of golden apple snail Pomacea canaliculata provides insight into stress tolerance and invasive adaptation.</title>
        <authorList>
            <person name="Liu C."/>
            <person name="Liu B."/>
            <person name="Ren Y."/>
            <person name="Zhang Y."/>
            <person name="Wang H."/>
            <person name="Li S."/>
            <person name="Jiang F."/>
            <person name="Yin L."/>
            <person name="Zhang G."/>
            <person name="Qian W."/>
            <person name="Fan W."/>
        </authorList>
    </citation>
    <scope>NUCLEOTIDE SEQUENCE [LARGE SCALE GENOMIC DNA]</scope>
    <source>
        <strain evidence="5">SZHN2017</strain>
        <tissue evidence="5">Muscle</tissue>
    </source>
</reference>
<dbReference type="PROSITE" id="PS50088">
    <property type="entry name" value="ANK_REPEAT"/>
    <property type="match status" value="2"/>
</dbReference>
<keyword evidence="2 3" id="KW-0040">ANK repeat</keyword>
<evidence type="ECO:0000256" key="4">
    <source>
        <dbReference type="SAM" id="MobiDB-lite"/>
    </source>
</evidence>
<keyword evidence="1" id="KW-0677">Repeat</keyword>
<feature type="compositionally biased region" description="Low complexity" evidence="4">
    <location>
        <begin position="754"/>
        <end position="790"/>
    </location>
</feature>
<dbReference type="AlphaFoldDB" id="A0A2T7P1E9"/>
<dbReference type="PANTHER" id="PTHR24198">
    <property type="entry name" value="ANKYRIN REPEAT AND PROTEIN KINASE DOMAIN-CONTAINING PROTEIN"/>
    <property type="match status" value="1"/>
</dbReference>
<protein>
    <submittedName>
        <fullName evidence="5">Uncharacterized protein</fullName>
    </submittedName>
</protein>
<comment type="caution">
    <text evidence="5">The sequence shown here is derived from an EMBL/GenBank/DDBJ whole genome shotgun (WGS) entry which is preliminary data.</text>
</comment>
<accession>A0A2T7P1E9</accession>
<dbReference type="SUPFAM" id="SSF48403">
    <property type="entry name" value="Ankyrin repeat"/>
    <property type="match status" value="1"/>
</dbReference>
<dbReference type="Proteomes" id="UP000245119">
    <property type="component" value="Linkage Group LG7"/>
</dbReference>
<dbReference type="InterPro" id="IPR002110">
    <property type="entry name" value="Ankyrin_rpt"/>
</dbReference>
<feature type="region of interest" description="Disordered" evidence="4">
    <location>
        <begin position="719"/>
        <end position="800"/>
    </location>
</feature>
<feature type="compositionally biased region" description="Polar residues" evidence="4">
    <location>
        <begin position="791"/>
        <end position="800"/>
    </location>
</feature>
<sequence>MDVTGAIFNTADSLVVSAALKFTARKDLPIEGKNTEASVSDMKLDKSDLDADVLEDGETTTSTKSGMKTTAANGHGEIKMTIHELHCPNGCVVKTSALENGTNPIKDIKRREPTEDTEEVTGDMAKESHDVNFVSVALDNCHIDEGSKMLEKKMALLNLVADDNCEEGNGRDIKQLKTQTSVITVDPPSLNSEEEEERCEEQEDLTCRGPTAGRPVNYCPSSVSVNHVARKAYDSHNMDALFQVTDLQVPSHHQQPSCQGFPPISNQTGYDHYHGSHYMRAAESESSALQMSTGNLSGKRRVDEDASTPFKYTRPLAENMGYDQNYNSNIGMNNGQHVYTKILPGLVSGGQVVDNSPKMFPVEHNMRDVPFQSELGRQFSASDVDQFLEVMSQFQTNDQHQQKEQTTSTNSQHFQQLPPQTVHDLKTRGKPFQQNLHDCDAGYISENSPHCEVISPSGSPKSAYSPPPSVMSGDSGVASPQNDDAMSTHMPSPASDHMAYSNGSYCNTASPQSVGSHPGSVMGCLDDSPSDEYVGQFPFGLDNAPYTSSSDVLKAGDMSTMPWSQYFENDGLSSFFNLHKDELKDALEVVAKDIQSSSSRGQLGKINGDLPLNKNVQVPSSVLNVLQPANKTIAPAAAVPTSVTEAQGRPSKLPLPALAKPGGSTTSAGAVPMVVVPPTIAPNRPPAVTVAPVLMMPPGQQFIFVVNSNPQPAPKLKPQFVPIKPKIPSITQTTTTGGSPKTTDKLTSTHIRNTQESNSNNTNNISSSSTSSQISSAEAPEARPASSRSPNTTRSGPQQRMLNIARRLVASMTKNDLQFQDSEGDTYLHVSVCKADCNMVQALLERLTREQLSPMINMQNCMRQTPLYLAVSSNHPEMVRLLLQFGADVNIFAEHLLADGRSKEVKTALHCAALGGRQYLDTLKELLAAPDLQVDLVNSDGHTALHCAILEHRKPSFEGEGFIDNLPIIQALIRHGADPNAQQKWCREDPILLARSKLFLSPISILEMVLVSLASSADLASVTCWRAAEVKFRYRRSAVESRSPWMDLICDWLEIRRSLKDALVASCWTFNRPTS</sequence>
<feature type="region of interest" description="Disordered" evidence="4">
    <location>
        <begin position="395"/>
        <end position="416"/>
    </location>
</feature>
<dbReference type="OrthoDB" id="10254947at2759"/>
<dbReference type="SMART" id="SM00248">
    <property type="entry name" value="ANK"/>
    <property type="match status" value="4"/>
</dbReference>
<feature type="compositionally biased region" description="Low complexity" evidence="4">
    <location>
        <begin position="722"/>
        <end position="741"/>
    </location>
</feature>